<proteinExistence type="predicted"/>
<evidence type="ECO:0000256" key="1">
    <source>
        <dbReference type="ARBA" id="ARBA00000085"/>
    </source>
</evidence>
<organism evidence="6 7">
    <name type="scientific">Thauera aminoaromatica S2</name>
    <dbReference type="NCBI Taxonomy" id="1234381"/>
    <lineage>
        <taxon>Bacteria</taxon>
        <taxon>Pseudomonadati</taxon>
        <taxon>Pseudomonadota</taxon>
        <taxon>Betaproteobacteria</taxon>
        <taxon>Rhodocyclales</taxon>
        <taxon>Zoogloeaceae</taxon>
        <taxon>Thauera</taxon>
    </lineage>
</organism>
<dbReference type="PANTHER" id="PTHR45436:SF5">
    <property type="entry name" value="SENSOR HISTIDINE KINASE TRCS"/>
    <property type="match status" value="1"/>
</dbReference>
<protein>
    <recommendedName>
        <fullName evidence="2">histidine kinase</fullName>
        <ecNumber evidence="2">2.7.13.3</ecNumber>
    </recommendedName>
</protein>
<sequence>MNSIRRRLSLTLALVLLAAGVLLAFALRDFPRRMVEEHVLARLDHDADLLYVHLLDALARQDGEAGMDSALMGAAGPAYDLPLSGHYFLVRLGDRQWRSRSTWDADLDLPEGAEGLVSPRLAGPAGQALLVVAKRFPDSADGRAVSIALAEDVAAIDAAIAAFRAQALTVLGLALLVLLVLQRRVLLRGLAPLDEAVDACRRLERGEAVQFEADAPAEVRPLLAAVERLSRHQAQRLGRIRHAAGNLSHALKTPLAVLGHSADALAARGDEEGAAAIRTQLETMRATIERELRRARLAGGAAGGA</sequence>
<dbReference type="SUPFAM" id="SSF47384">
    <property type="entry name" value="Homodimeric domain of signal transducing histidine kinase"/>
    <property type="match status" value="1"/>
</dbReference>
<dbReference type="GO" id="GO:0000155">
    <property type="term" value="F:phosphorelay sensor kinase activity"/>
    <property type="evidence" value="ECO:0007669"/>
    <property type="project" value="InterPro"/>
</dbReference>
<evidence type="ECO:0000256" key="2">
    <source>
        <dbReference type="ARBA" id="ARBA00012438"/>
    </source>
</evidence>
<dbReference type="InterPro" id="IPR050428">
    <property type="entry name" value="TCS_sensor_his_kinase"/>
</dbReference>
<feature type="non-terminal residue" evidence="6">
    <location>
        <position position="305"/>
    </location>
</feature>
<name>N6XRZ8_THASP</name>
<keyword evidence="5 6" id="KW-0418">Kinase</keyword>
<evidence type="ECO:0000313" key="7">
    <source>
        <dbReference type="Proteomes" id="UP000013042"/>
    </source>
</evidence>
<keyword evidence="4" id="KW-0808">Transferase</keyword>
<reference evidence="6 7" key="1">
    <citation type="submission" date="2012-09" db="EMBL/GenBank/DDBJ databases">
        <title>Draft Genome Sequences of 6 Strains from Genus Thauera.</title>
        <authorList>
            <person name="Liu B."/>
            <person name="Shapleigh J.P."/>
            <person name="Frostegard A.H."/>
        </authorList>
    </citation>
    <scope>NUCLEOTIDE SEQUENCE [LARGE SCALE GENOMIC DNA]</scope>
    <source>
        <strain evidence="6 7">S2</strain>
    </source>
</reference>
<dbReference type="Gene3D" id="1.10.287.130">
    <property type="match status" value="1"/>
</dbReference>
<dbReference type="EMBL" id="AMXD01000082">
    <property type="protein sequence ID" value="ENO84486.1"/>
    <property type="molecule type" value="Genomic_DNA"/>
</dbReference>
<dbReference type="PANTHER" id="PTHR45436">
    <property type="entry name" value="SENSOR HISTIDINE KINASE YKOH"/>
    <property type="match status" value="1"/>
</dbReference>
<accession>N6XRZ8</accession>
<keyword evidence="3" id="KW-0597">Phosphoprotein</keyword>
<dbReference type="Proteomes" id="UP000013042">
    <property type="component" value="Unassembled WGS sequence"/>
</dbReference>
<dbReference type="AlphaFoldDB" id="N6XRZ8"/>
<evidence type="ECO:0000256" key="4">
    <source>
        <dbReference type="ARBA" id="ARBA00022679"/>
    </source>
</evidence>
<dbReference type="InterPro" id="IPR036097">
    <property type="entry name" value="HisK_dim/P_sf"/>
</dbReference>
<gene>
    <name evidence="6" type="ORF">C665_12994</name>
</gene>
<dbReference type="EC" id="2.7.13.3" evidence="2"/>
<dbReference type="GO" id="GO:0005886">
    <property type="term" value="C:plasma membrane"/>
    <property type="evidence" value="ECO:0007669"/>
    <property type="project" value="TreeGrafter"/>
</dbReference>
<evidence type="ECO:0000256" key="3">
    <source>
        <dbReference type="ARBA" id="ARBA00022553"/>
    </source>
</evidence>
<dbReference type="RefSeq" id="WP_004312953.1">
    <property type="nucleotide sequence ID" value="NZ_AMXD01000082.1"/>
</dbReference>
<comment type="caution">
    <text evidence="6">The sequence shown here is derived from an EMBL/GenBank/DDBJ whole genome shotgun (WGS) entry which is preliminary data.</text>
</comment>
<comment type="catalytic activity">
    <reaction evidence="1">
        <text>ATP + protein L-histidine = ADP + protein N-phospho-L-histidine.</text>
        <dbReference type="EC" id="2.7.13.3"/>
    </reaction>
</comment>
<evidence type="ECO:0000313" key="6">
    <source>
        <dbReference type="EMBL" id="ENO84486.1"/>
    </source>
</evidence>
<evidence type="ECO:0000256" key="5">
    <source>
        <dbReference type="ARBA" id="ARBA00022777"/>
    </source>
</evidence>